<name>A0ABW1YCX3_9DEIO</name>
<evidence type="ECO:0000313" key="2">
    <source>
        <dbReference type="Proteomes" id="UP001596297"/>
    </source>
</evidence>
<accession>A0ABW1YCX3</accession>
<dbReference type="EMBL" id="JBHSWD010000001">
    <property type="protein sequence ID" value="MFC6591936.1"/>
    <property type="molecule type" value="Genomic_DNA"/>
</dbReference>
<reference evidence="2" key="1">
    <citation type="journal article" date="2019" name="Int. J. Syst. Evol. Microbiol.">
        <title>The Global Catalogue of Microorganisms (GCM) 10K type strain sequencing project: providing services to taxonomists for standard genome sequencing and annotation.</title>
        <authorList>
            <consortium name="The Broad Institute Genomics Platform"/>
            <consortium name="The Broad Institute Genome Sequencing Center for Infectious Disease"/>
            <person name="Wu L."/>
            <person name="Ma J."/>
        </authorList>
    </citation>
    <scope>NUCLEOTIDE SEQUENCE [LARGE SCALE GENOMIC DNA]</scope>
    <source>
        <strain evidence="2">CGMCC 1.15772</strain>
    </source>
</reference>
<dbReference type="Proteomes" id="UP001596297">
    <property type="component" value="Unassembled WGS sequence"/>
</dbReference>
<sequence>MNQVLSRIPVKMLGDLLSTRALERIFQDAAQMRQLHPAQLDAATVSTILKQDVYRRLQMSVPAQMAKKRVQDVIEEVNRASAEMGSIEYVPVDLSKLEEGVKKYTLYFDWPESQRLRGVLSIARQEEAIGNDVSALIEEGETLIAQMDRRLKEGLVAQAQELAELQATFKRVSGVGGREVRRLETLLDQVADAQKQGMLLPGEVERARKLGLNLRKQLESSVVQAAGEQSGPDQAAQARVQALELEHTARLLGDLLVEFGPLLSQRPELELHARDLNDQLAAGQLTEEAVTTWRTELETLRTQIREQQQADLAALEEGFAALSDTPEAASARVTLGIARHTASEGGLVQSELRDLNNVLRALQSAPEGGAGATLQLQRELSDLERSAREIPGAAEELSGPIEEAREALLRGEDVSLDELYAVLERRMGQAAQQREEYDARADVVIAEYDTVRHLAGETIQKLGRLADALRPSGAWARCRCKPVTATSPR</sequence>
<keyword evidence="2" id="KW-1185">Reference proteome</keyword>
<proteinExistence type="predicted"/>
<protein>
    <submittedName>
        <fullName evidence="1">Uncharacterized protein</fullName>
    </submittedName>
</protein>
<evidence type="ECO:0000313" key="1">
    <source>
        <dbReference type="EMBL" id="MFC6591936.1"/>
    </source>
</evidence>
<comment type="caution">
    <text evidence="1">The sequence shown here is derived from an EMBL/GenBank/DDBJ whole genome shotgun (WGS) entry which is preliminary data.</text>
</comment>
<dbReference type="RefSeq" id="WP_380082952.1">
    <property type="nucleotide sequence ID" value="NZ_JBHSWD010000001.1"/>
</dbReference>
<gene>
    <name evidence="1" type="ORF">ACFP81_07900</name>
</gene>
<organism evidence="1 2">
    <name type="scientific">Deinococcus lacus</name>
    <dbReference type="NCBI Taxonomy" id="392561"/>
    <lineage>
        <taxon>Bacteria</taxon>
        <taxon>Thermotogati</taxon>
        <taxon>Deinococcota</taxon>
        <taxon>Deinococci</taxon>
        <taxon>Deinococcales</taxon>
        <taxon>Deinococcaceae</taxon>
        <taxon>Deinococcus</taxon>
    </lineage>
</organism>